<dbReference type="Proteomes" id="UP000559027">
    <property type="component" value="Unassembled WGS sequence"/>
</dbReference>
<gene>
    <name evidence="1" type="ORF">D9756_005130</name>
</gene>
<accession>A0A8H5G9F4</accession>
<organism evidence="1 2">
    <name type="scientific">Leucocoprinus leucothites</name>
    <dbReference type="NCBI Taxonomy" id="201217"/>
    <lineage>
        <taxon>Eukaryota</taxon>
        <taxon>Fungi</taxon>
        <taxon>Dikarya</taxon>
        <taxon>Basidiomycota</taxon>
        <taxon>Agaricomycotina</taxon>
        <taxon>Agaricomycetes</taxon>
        <taxon>Agaricomycetidae</taxon>
        <taxon>Agaricales</taxon>
        <taxon>Agaricineae</taxon>
        <taxon>Agaricaceae</taxon>
        <taxon>Leucocoprinus</taxon>
    </lineage>
</organism>
<proteinExistence type="predicted"/>
<name>A0A8H5G9F4_9AGAR</name>
<sequence>MMGLNHLELLPAELLLRIAEYSSFPDLKNLRVTSKRIEEKLTPVIFKTFRIMPTLHPSSTALCRDIRVASLASETTVLRRFCHKAEINLPPLRLNQQLPWLDLLADLTPTLNKLRVLSWKYTPDAKCIPMVLIRRFINALGSLPVLKEVHILFRLGAEQLDHTFSLKALSNLSSLSITWTGNKCPPISLIKTVARLLGRSPGLQAFTFQIPRPQHPPGIILFSDLMSRVASWPTDMTLKLKYLKLVGIAIPGNDFHVHLRHFVSLETLKIVFNRTSITSPDPWDLICQTLLEKRIYLKGLAIDCIHPPSVFQYLSSYSGIERLYLHPRHPKDDSNDLVYQFFSSVLPLHQHTLRSFKIGTSIATAWTSNITQEYLNQIAQCKSLANLRCWVTCTRYGNSNEHLAVQPLVKNVARGCSWPSPPQASEVLAHVSYKTDAAGWAFLLHARGGGKPK</sequence>
<protein>
    <recommendedName>
        <fullName evidence="3">F-box domain-containing protein</fullName>
    </recommendedName>
</protein>
<dbReference type="OrthoDB" id="2986625at2759"/>
<comment type="caution">
    <text evidence="1">The sequence shown here is derived from an EMBL/GenBank/DDBJ whole genome shotgun (WGS) entry which is preliminary data.</text>
</comment>
<dbReference type="AlphaFoldDB" id="A0A8H5G9F4"/>
<reference evidence="1 2" key="1">
    <citation type="journal article" date="2020" name="ISME J.">
        <title>Uncovering the hidden diversity of litter-decomposition mechanisms in mushroom-forming fungi.</title>
        <authorList>
            <person name="Floudas D."/>
            <person name="Bentzer J."/>
            <person name="Ahren D."/>
            <person name="Johansson T."/>
            <person name="Persson P."/>
            <person name="Tunlid A."/>
        </authorList>
    </citation>
    <scope>NUCLEOTIDE SEQUENCE [LARGE SCALE GENOMIC DNA]</scope>
    <source>
        <strain evidence="1 2">CBS 146.42</strain>
    </source>
</reference>
<evidence type="ECO:0008006" key="3">
    <source>
        <dbReference type="Google" id="ProtNLM"/>
    </source>
</evidence>
<evidence type="ECO:0000313" key="1">
    <source>
        <dbReference type="EMBL" id="KAF5360640.1"/>
    </source>
</evidence>
<evidence type="ECO:0000313" key="2">
    <source>
        <dbReference type="Proteomes" id="UP000559027"/>
    </source>
</evidence>
<keyword evidence="2" id="KW-1185">Reference proteome</keyword>
<dbReference type="EMBL" id="JAACJO010000003">
    <property type="protein sequence ID" value="KAF5360640.1"/>
    <property type="molecule type" value="Genomic_DNA"/>
</dbReference>